<dbReference type="PROSITE" id="PS00430">
    <property type="entry name" value="TONB_DEPENDENT_REC_1"/>
    <property type="match status" value="1"/>
</dbReference>
<dbReference type="AlphaFoldDB" id="A0A397J1D9"/>
<comment type="caution">
    <text evidence="3">The sequence shown here is derived from an EMBL/GenBank/DDBJ whole genome shotgun (WGS) entry which is preliminary data.</text>
</comment>
<name>A0A397J1D9_9GLOM</name>
<reference evidence="3 4" key="1">
    <citation type="submission" date="2018-08" db="EMBL/GenBank/DDBJ databases">
        <title>Genome and evolution of the arbuscular mycorrhizal fungus Diversispora epigaea (formerly Glomus versiforme) and its bacterial endosymbionts.</title>
        <authorList>
            <person name="Sun X."/>
            <person name="Fei Z."/>
            <person name="Harrison M."/>
        </authorList>
    </citation>
    <scope>NUCLEOTIDE SEQUENCE [LARGE SCALE GENOMIC DNA]</scope>
    <source>
        <strain evidence="3 4">IT104</strain>
    </source>
</reference>
<accession>A0A397J1D9</accession>
<dbReference type="InterPro" id="IPR010916">
    <property type="entry name" value="TonB_box_CS"/>
</dbReference>
<organism evidence="3 4">
    <name type="scientific">Diversispora epigaea</name>
    <dbReference type="NCBI Taxonomy" id="1348612"/>
    <lineage>
        <taxon>Eukaryota</taxon>
        <taxon>Fungi</taxon>
        <taxon>Fungi incertae sedis</taxon>
        <taxon>Mucoromycota</taxon>
        <taxon>Glomeromycotina</taxon>
        <taxon>Glomeromycetes</taxon>
        <taxon>Diversisporales</taxon>
        <taxon>Diversisporaceae</taxon>
        <taxon>Diversispora</taxon>
    </lineage>
</organism>
<evidence type="ECO:0000313" key="3">
    <source>
        <dbReference type="EMBL" id="RHZ82119.1"/>
    </source>
</evidence>
<evidence type="ECO:0000313" key="4">
    <source>
        <dbReference type="Proteomes" id="UP000266861"/>
    </source>
</evidence>
<sequence length="151" mass="16730">MNRNLILVFILLATLSVANASPHQLVKRQTQWKKCTEYYPLVHVDLSSGSTISGQEDSFVVSGNLNIVINSGFVLSVGFHDESRTIESMEVPICGAQYRTDCPINANTDFNSSLVFPVPKNLPDPYSIFVFIFDKLNKKIHGCATASFSKN</sequence>
<feature type="signal peptide" evidence="1">
    <location>
        <begin position="1"/>
        <end position="20"/>
    </location>
</feature>
<dbReference type="Pfam" id="PF02221">
    <property type="entry name" value="E1_DerP2_DerF2"/>
    <property type="match status" value="1"/>
</dbReference>
<feature type="domain" description="MD-2-related lipid-recognition" evidence="2">
    <location>
        <begin position="30"/>
        <end position="148"/>
    </location>
</feature>
<evidence type="ECO:0000259" key="2">
    <source>
        <dbReference type="Pfam" id="PF02221"/>
    </source>
</evidence>
<keyword evidence="1" id="KW-0732">Signal</keyword>
<dbReference type="EMBL" id="PQFF01000106">
    <property type="protein sequence ID" value="RHZ82119.1"/>
    <property type="molecule type" value="Genomic_DNA"/>
</dbReference>
<gene>
    <name evidence="3" type="ORF">Glove_114g81</name>
</gene>
<keyword evidence="4" id="KW-1185">Reference proteome</keyword>
<dbReference type="Proteomes" id="UP000266861">
    <property type="component" value="Unassembled WGS sequence"/>
</dbReference>
<protein>
    <recommendedName>
        <fullName evidence="2">MD-2-related lipid-recognition domain-containing protein</fullName>
    </recommendedName>
</protein>
<evidence type="ECO:0000256" key="1">
    <source>
        <dbReference type="SAM" id="SignalP"/>
    </source>
</evidence>
<dbReference type="InterPro" id="IPR003172">
    <property type="entry name" value="ML_dom"/>
</dbReference>
<feature type="chain" id="PRO_5017463485" description="MD-2-related lipid-recognition domain-containing protein" evidence="1">
    <location>
        <begin position="21"/>
        <end position="151"/>
    </location>
</feature>
<dbReference type="OrthoDB" id="2392981at2759"/>
<proteinExistence type="predicted"/>